<comment type="caution">
    <text evidence="2">The sequence shown here is derived from an EMBL/GenBank/DDBJ whole genome shotgun (WGS) entry which is preliminary data.</text>
</comment>
<evidence type="ECO:0000259" key="1">
    <source>
        <dbReference type="Pfam" id="PF07883"/>
    </source>
</evidence>
<gene>
    <name evidence="2" type="ORF">RGQ15_17790</name>
</gene>
<sequence>MIIVDEMDVMREEATPHGAIGISVAFRISDEVPNRTMDFRKRILRPGAAIGAHLIAHDEVYYVLEGEGEVFADGVTRTITTGQAAYLFSGQEVGIHQVGSSDLTLIISYPLPMPEPD</sequence>
<reference evidence="3" key="1">
    <citation type="submission" date="2023-07" db="EMBL/GenBank/DDBJ databases">
        <title>Paracoccus sp. MBLB3053 whole genome sequence.</title>
        <authorList>
            <person name="Hwang C.Y."/>
            <person name="Cho E.-S."/>
            <person name="Seo M.-J."/>
        </authorList>
    </citation>
    <scope>NUCLEOTIDE SEQUENCE [LARGE SCALE GENOMIC DNA]</scope>
    <source>
        <strain evidence="3">MBLB3053</strain>
    </source>
</reference>
<name>A0ABU2HXU6_9RHOB</name>
<accession>A0ABU2HXU6</accession>
<keyword evidence="3" id="KW-1185">Reference proteome</keyword>
<dbReference type="Gene3D" id="2.60.120.10">
    <property type="entry name" value="Jelly Rolls"/>
    <property type="match status" value="1"/>
</dbReference>
<dbReference type="InterPro" id="IPR011051">
    <property type="entry name" value="RmlC_Cupin_sf"/>
</dbReference>
<dbReference type="SUPFAM" id="SSF51182">
    <property type="entry name" value="RmlC-like cupins"/>
    <property type="match status" value="1"/>
</dbReference>
<organism evidence="2 3">
    <name type="scientific">Paracoccus aurantius</name>
    <dbReference type="NCBI Taxonomy" id="3073814"/>
    <lineage>
        <taxon>Bacteria</taxon>
        <taxon>Pseudomonadati</taxon>
        <taxon>Pseudomonadota</taxon>
        <taxon>Alphaproteobacteria</taxon>
        <taxon>Rhodobacterales</taxon>
        <taxon>Paracoccaceae</taxon>
        <taxon>Paracoccus</taxon>
    </lineage>
</organism>
<protein>
    <submittedName>
        <fullName evidence="2">Cupin domain-containing protein</fullName>
    </submittedName>
</protein>
<proteinExistence type="predicted"/>
<dbReference type="InterPro" id="IPR013096">
    <property type="entry name" value="Cupin_2"/>
</dbReference>
<feature type="domain" description="Cupin type-2" evidence="1">
    <location>
        <begin position="44"/>
        <end position="106"/>
    </location>
</feature>
<dbReference type="Proteomes" id="UP001269144">
    <property type="component" value="Unassembled WGS sequence"/>
</dbReference>
<dbReference type="Pfam" id="PF07883">
    <property type="entry name" value="Cupin_2"/>
    <property type="match status" value="1"/>
</dbReference>
<evidence type="ECO:0000313" key="3">
    <source>
        <dbReference type="Proteomes" id="UP001269144"/>
    </source>
</evidence>
<evidence type="ECO:0000313" key="2">
    <source>
        <dbReference type="EMBL" id="MDS9469419.1"/>
    </source>
</evidence>
<dbReference type="EMBL" id="JAVQLW010000003">
    <property type="protein sequence ID" value="MDS9469419.1"/>
    <property type="molecule type" value="Genomic_DNA"/>
</dbReference>
<dbReference type="RefSeq" id="WP_311162038.1">
    <property type="nucleotide sequence ID" value="NZ_JAVQLW010000003.1"/>
</dbReference>
<dbReference type="InterPro" id="IPR014710">
    <property type="entry name" value="RmlC-like_jellyroll"/>
</dbReference>